<evidence type="ECO:0000313" key="2">
    <source>
        <dbReference type="Proteomes" id="UP000299102"/>
    </source>
</evidence>
<accession>A0A4C2A2U7</accession>
<organism evidence="1 2">
    <name type="scientific">Eumeta variegata</name>
    <name type="common">Bagworm moth</name>
    <name type="synonym">Eumeta japonica</name>
    <dbReference type="NCBI Taxonomy" id="151549"/>
    <lineage>
        <taxon>Eukaryota</taxon>
        <taxon>Metazoa</taxon>
        <taxon>Ecdysozoa</taxon>
        <taxon>Arthropoda</taxon>
        <taxon>Hexapoda</taxon>
        <taxon>Insecta</taxon>
        <taxon>Pterygota</taxon>
        <taxon>Neoptera</taxon>
        <taxon>Endopterygota</taxon>
        <taxon>Lepidoptera</taxon>
        <taxon>Glossata</taxon>
        <taxon>Ditrysia</taxon>
        <taxon>Tineoidea</taxon>
        <taxon>Psychidae</taxon>
        <taxon>Oiketicinae</taxon>
        <taxon>Eumeta</taxon>
    </lineage>
</organism>
<gene>
    <name evidence="1" type="ORF">EVAR_57416_1</name>
</gene>
<proteinExistence type="predicted"/>
<dbReference type="EMBL" id="BGZK01002456">
    <property type="protein sequence ID" value="GBP94072.1"/>
    <property type="molecule type" value="Genomic_DNA"/>
</dbReference>
<name>A0A4C2A2U7_EUMVA</name>
<reference evidence="1 2" key="1">
    <citation type="journal article" date="2019" name="Commun. Biol.">
        <title>The bagworm genome reveals a unique fibroin gene that provides high tensile strength.</title>
        <authorList>
            <person name="Kono N."/>
            <person name="Nakamura H."/>
            <person name="Ohtoshi R."/>
            <person name="Tomita M."/>
            <person name="Numata K."/>
            <person name="Arakawa K."/>
        </authorList>
    </citation>
    <scope>NUCLEOTIDE SEQUENCE [LARGE SCALE GENOMIC DNA]</scope>
</reference>
<keyword evidence="2" id="KW-1185">Reference proteome</keyword>
<dbReference type="AlphaFoldDB" id="A0A4C2A2U7"/>
<protein>
    <submittedName>
        <fullName evidence="1">Uncharacterized protein</fullName>
    </submittedName>
</protein>
<sequence>MLTQYKPSPRYRGGDGAPLPLIVRFLGTIQKNRGVPRPVVCTQSPIVQFIIHRWRVPVGWSLGVRLQPPHDNAVCSTSKVPGSLAPAVTDYPLMDTSKQTLVLVGLSHLICIWDACLQHVSTCRCNPPLTLEFVPSLRIPIQRIDSRGLTDVEHLSKGEFASRNVSFLARNEKRREDIENGKCTRGPRINLNIWAYYEYVKAPAGRALREGIRYSGSSLAVRVLTTSKTD</sequence>
<evidence type="ECO:0000313" key="1">
    <source>
        <dbReference type="EMBL" id="GBP94072.1"/>
    </source>
</evidence>
<dbReference type="Proteomes" id="UP000299102">
    <property type="component" value="Unassembled WGS sequence"/>
</dbReference>
<comment type="caution">
    <text evidence="1">The sequence shown here is derived from an EMBL/GenBank/DDBJ whole genome shotgun (WGS) entry which is preliminary data.</text>
</comment>